<accession>A0ABS3LYB3</accession>
<sequence>MSDRLIATSPHNAGGDPPGLIFRLRPDCRERPFSLEKRRSAPMPLPEVAAALGTGPTITLQILDTDGPYSGKSGFLSSSPDGAITYGPVPNPNWAKFAPLPASAGRALFSVGRVALADEGGERLGDIAVESDFRVRVADRVYPLERVSTLLAKLGSVAEGEAVTLLLPRYGDYGERAFSARRNA</sequence>
<keyword evidence="2" id="KW-1185">Reference proteome</keyword>
<evidence type="ECO:0000313" key="1">
    <source>
        <dbReference type="EMBL" id="MBO1360911.1"/>
    </source>
</evidence>
<proteinExistence type="predicted"/>
<comment type="caution">
    <text evidence="1">The sequence shown here is derived from an EMBL/GenBank/DDBJ whole genome shotgun (WGS) entry which is preliminary data.</text>
</comment>
<organism evidence="1 2">
    <name type="scientific">Acetobacter sacchari</name>
    <dbReference type="NCBI Taxonomy" id="2661687"/>
    <lineage>
        <taxon>Bacteria</taxon>
        <taxon>Pseudomonadati</taxon>
        <taxon>Pseudomonadota</taxon>
        <taxon>Alphaproteobacteria</taxon>
        <taxon>Acetobacterales</taxon>
        <taxon>Acetobacteraceae</taxon>
        <taxon>Acetobacter</taxon>
    </lineage>
</organism>
<gene>
    <name evidence="1" type="ORF">J2D73_14060</name>
</gene>
<dbReference type="RefSeq" id="WP_207882263.1">
    <property type="nucleotide sequence ID" value="NZ_JAFVMF010000015.1"/>
</dbReference>
<name>A0ABS3LYB3_9PROT</name>
<dbReference type="Proteomes" id="UP000664771">
    <property type="component" value="Unassembled WGS sequence"/>
</dbReference>
<protein>
    <submittedName>
        <fullName evidence="1">Uncharacterized protein</fullName>
    </submittedName>
</protein>
<dbReference type="EMBL" id="JAFVMF010000015">
    <property type="protein sequence ID" value="MBO1360911.1"/>
    <property type="molecule type" value="Genomic_DNA"/>
</dbReference>
<reference evidence="1 2" key="1">
    <citation type="submission" date="2021-03" db="EMBL/GenBank/DDBJ databases">
        <title>The complete genome sequence of Acetobacter sacchari TBRC 11175.</title>
        <authorList>
            <person name="Charoenyingcharoen P."/>
            <person name="Yukphan P."/>
        </authorList>
    </citation>
    <scope>NUCLEOTIDE SEQUENCE [LARGE SCALE GENOMIC DNA]</scope>
    <source>
        <strain evidence="1 2">TBRC 11175</strain>
    </source>
</reference>
<evidence type="ECO:0000313" key="2">
    <source>
        <dbReference type="Proteomes" id="UP000664771"/>
    </source>
</evidence>